<dbReference type="Gene3D" id="1.10.405.10">
    <property type="entry name" value="Guanine Nucleotide Dissociation Inhibitor, domain 1"/>
    <property type="match status" value="1"/>
</dbReference>
<reference evidence="2 3" key="2">
    <citation type="journal article" date="2019" name="G3 (Bethesda)">
        <title>Hybrid Assembly of the Genome of the Entomopathogenic Nematode Steinernema carpocapsae Identifies the X-Chromosome.</title>
        <authorList>
            <person name="Serra L."/>
            <person name="Macchietto M."/>
            <person name="Macias-Munoz A."/>
            <person name="McGill C.J."/>
            <person name="Rodriguez I.M."/>
            <person name="Rodriguez B."/>
            <person name="Murad R."/>
            <person name="Mortazavi A."/>
        </authorList>
    </citation>
    <scope>NUCLEOTIDE SEQUENCE [LARGE SCALE GENOMIC DNA]</scope>
    <source>
        <strain evidence="2 3">ALL</strain>
    </source>
</reference>
<dbReference type="OrthoDB" id="1923006at2759"/>
<dbReference type="EMBL" id="AZBU02000009">
    <property type="protein sequence ID" value="TKR64765.1"/>
    <property type="molecule type" value="Genomic_DNA"/>
</dbReference>
<dbReference type="Pfam" id="PF00996">
    <property type="entry name" value="GDI"/>
    <property type="match status" value="1"/>
</dbReference>
<reference evidence="2 3" key="1">
    <citation type="journal article" date="2015" name="Genome Biol.">
        <title>Comparative genomics of Steinernema reveals deeply conserved gene regulatory networks.</title>
        <authorList>
            <person name="Dillman A.R."/>
            <person name="Macchietto M."/>
            <person name="Porter C.F."/>
            <person name="Rogers A."/>
            <person name="Williams B."/>
            <person name="Antoshechkin I."/>
            <person name="Lee M.M."/>
            <person name="Goodwin Z."/>
            <person name="Lu X."/>
            <person name="Lewis E.E."/>
            <person name="Goodrich-Blair H."/>
            <person name="Stock S.P."/>
            <person name="Adams B.J."/>
            <person name="Sternberg P.W."/>
            <person name="Mortazavi A."/>
        </authorList>
    </citation>
    <scope>NUCLEOTIDE SEQUENCE [LARGE SCALE GENOMIC DNA]</scope>
    <source>
        <strain evidence="2 3">ALL</strain>
    </source>
</reference>
<dbReference type="InterPro" id="IPR018203">
    <property type="entry name" value="GDP_dissociation_inhibitor"/>
</dbReference>
<dbReference type="GO" id="GO:0005634">
    <property type="term" value="C:nucleus"/>
    <property type="evidence" value="ECO:0007669"/>
    <property type="project" value="TreeGrafter"/>
</dbReference>
<comment type="similarity">
    <text evidence="1">Belongs to the Rab GDI family.</text>
</comment>
<dbReference type="Proteomes" id="UP000298663">
    <property type="component" value="Unassembled WGS sequence"/>
</dbReference>
<dbReference type="GO" id="GO:0016192">
    <property type="term" value="P:vesicle-mediated transport"/>
    <property type="evidence" value="ECO:0007669"/>
    <property type="project" value="TreeGrafter"/>
</dbReference>
<accession>A0A4V6XVR8</accession>
<evidence type="ECO:0000256" key="1">
    <source>
        <dbReference type="ARBA" id="ARBA00005593"/>
    </source>
</evidence>
<dbReference type="InterPro" id="IPR036188">
    <property type="entry name" value="FAD/NAD-bd_sf"/>
</dbReference>
<dbReference type="AlphaFoldDB" id="A0A4V6XVR8"/>
<dbReference type="PANTHER" id="PTHR11787">
    <property type="entry name" value="RAB GDP-DISSOCIATION INHIBITOR"/>
    <property type="match status" value="1"/>
</dbReference>
<protein>
    <submittedName>
        <fullName evidence="2">Uncharacterized protein</fullName>
    </submittedName>
</protein>
<dbReference type="GO" id="GO:0005092">
    <property type="term" value="F:GDP-dissociation inhibitor activity"/>
    <property type="evidence" value="ECO:0007669"/>
    <property type="project" value="InterPro"/>
</dbReference>
<dbReference type="PRINTS" id="PR00891">
    <property type="entry name" value="RABGDIREP"/>
</dbReference>
<dbReference type="PANTHER" id="PTHR11787:SF4">
    <property type="entry name" value="CHM, RAB ESCORT PROTEIN 1"/>
    <property type="match status" value="1"/>
</dbReference>
<gene>
    <name evidence="2" type="ORF">L596_025250</name>
</gene>
<name>A0A4V6XVR8_STECR</name>
<keyword evidence="3" id="KW-1185">Reference proteome</keyword>
<evidence type="ECO:0000313" key="2">
    <source>
        <dbReference type="EMBL" id="TKR64765.1"/>
    </source>
</evidence>
<dbReference type="STRING" id="34508.A0A4V6XVR8"/>
<comment type="caution">
    <text evidence="2">The sequence shown here is derived from an EMBL/GenBank/DDBJ whole genome shotgun (WGS) entry which is preliminary data.</text>
</comment>
<organism evidence="2 3">
    <name type="scientific">Steinernema carpocapsae</name>
    <name type="common">Entomopathogenic nematode</name>
    <dbReference type="NCBI Taxonomy" id="34508"/>
    <lineage>
        <taxon>Eukaryota</taxon>
        <taxon>Metazoa</taxon>
        <taxon>Ecdysozoa</taxon>
        <taxon>Nematoda</taxon>
        <taxon>Chromadorea</taxon>
        <taxon>Rhabditida</taxon>
        <taxon>Tylenchina</taxon>
        <taxon>Panagrolaimomorpha</taxon>
        <taxon>Strongyloidoidea</taxon>
        <taxon>Steinernematidae</taxon>
        <taxon>Steinernema</taxon>
    </lineage>
</organism>
<evidence type="ECO:0000313" key="3">
    <source>
        <dbReference type="Proteomes" id="UP000298663"/>
    </source>
</evidence>
<proteinExistence type="inferred from homology"/>
<dbReference type="SUPFAM" id="SSF51905">
    <property type="entry name" value="FAD/NAD(P)-binding domain"/>
    <property type="match status" value="1"/>
</dbReference>
<sequence length="158" mass="18128">MVKILLQSEVSRYCVFQYVDRFLCADSDAAVVPLKVARVPCSKNEIAFSSVLKSMEKRMLQKFLQFCMTWKAKRKEVAAAFPNFKWEAHQQKSYSEFLDSLKIKGTLKNIICEVIAVLNGRRQHGRCFRSSVHVLGIAGSHEQRPYTVPVHVLRHSVL</sequence>
<dbReference type="GO" id="GO:0005968">
    <property type="term" value="C:Rab-protein geranylgeranyltransferase complex"/>
    <property type="evidence" value="ECO:0007669"/>
    <property type="project" value="TreeGrafter"/>
</dbReference>
<dbReference type="GO" id="GO:0007264">
    <property type="term" value="P:small GTPase-mediated signal transduction"/>
    <property type="evidence" value="ECO:0007669"/>
    <property type="project" value="InterPro"/>
</dbReference>
<dbReference type="GO" id="GO:0005829">
    <property type="term" value="C:cytosol"/>
    <property type="evidence" value="ECO:0007669"/>
    <property type="project" value="TreeGrafter"/>
</dbReference>